<reference evidence="2 4" key="2">
    <citation type="submission" date="2018-07" db="EMBL/GenBank/DDBJ databases">
        <title>Complete genome of the Arcobacter trophiarum type strain LMG 25534.</title>
        <authorList>
            <person name="Miller W.G."/>
            <person name="Yee E."/>
        </authorList>
    </citation>
    <scope>NUCLEOTIDE SEQUENCE [LARGE SCALE GENOMIC DNA]</scope>
    <source>
        <strain evidence="2 4">LMG 25534</strain>
    </source>
</reference>
<dbReference type="InterPro" id="IPR012349">
    <property type="entry name" value="Split_barrel_FMN-bd"/>
</dbReference>
<evidence type="ECO:0000313" key="3">
    <source>
        <dbReference type="EMBL" id="RXJ93108.1"/>
    </source>
</evidence>
<gene>
    <name evidence="2" type="ORF">ATR_0332</name>
    <name evidence="3" type="ORF">CRU87_01055</name>
</gene>
<evidence type="ECO:0000259" key="1">
    <source>
        <dbReference type="Pfam" id="PF01243"/>
    </source>
</evidence>
<sequence length="121" mass="13755">MFEKIGNILKYEGVFSIVAKGDDFPHIVNSWNSYVSLKDNKLIVPVGFMNKMEEILKKDSRVIVVLGTKEIEGLYGMGMGVRILGTAKIVDNNEDFKKKKEEFEWARAVMIIEINEVIQTA</sequence>
<dbReference type="Gene3D" id="2.30.110.10">
    <property type="entry name" value="Electron Transport, Fmn-binding Protein, Chain A"/>
    <property type="match status" value="1"/>
</dbReference>
<evidence type="ECO:0000313" key="2">
    <source>
        <dbReference type="EMBL" id="AXK48217.1"/>
    </source>
</evidence>
<dbReference type="Proteomes" id="UP000289132">
    <property type="component" value="Unassembled WGS sequence"/>
</dbReference>
<dbReference type="AlphaFoldDB" id="A0AAD0QHZ4"/>
<dbReference type="SUPFAM" id="SSF50475">
    <property type="entry name" value="FMN-binding split barrel"/>
    <property type="match status" value="1"/>
</dbReference>
<reference evidence="3 5" key="1">
    <citation type="submission" date="2017-10" db="EMBL/GenBank/DDBJ databases">
        <title>Genomics of the genus Arcobacter.</title>
        <authorList>
            <person name="Perez-Cataluna A."/>
            <person name="Figueras M.J."/>
        </authorList>
    </citation>
    <scope>NUCLEOTIDE SEQUENCE [LARGE SCALE GENOMIC DNA]</scope>
    <source>
        <strain evidence="3 5">LMG 25534</strain>
    </source>
</reference>
<name>A0AAD0QHZ4_9BACT</name>
<feature type="domain" description="Pyridoxamine 5'-phosphate oxidase N-terminal" evidence="1">
    <location>
        <begin position="9"/>
        <end position="99"/>
    </location>
</feature>
<evidence type="ECO:0000313" key="4">
    <source>
        <dbReference type="Proteomes" id="UP000254504"/>
    </source>
</evidence>
<dbReference type="EMBL" id="CP031367">
    <property type="protein sequence ID" value="AXK48217.1"/>
    <property type="molecule type" value="Genomic_DNA"/>
</dbReference>
<accession>A0AAD0QHZ4</accession>
<protein>
    <submittedName>
        <fullName evidence="3">FMN-binding protein</fullName>
    </submittedName>
</protein>
<proteinExistence type="predicted"/>
<organism evidence="2 4">
    <name type="scientific">Aliarcobacter trophiarum LMG 25534</name>
    <dbReference type="NCBI Taxonomy" id="1032241"/>
    <lineage>
        <taxon>Bacteria</taxon>
        <taxon>Pseudomonadati</taxon>
        <taxon>Campylobacterota</taxon>
        <taxon>Epsilonproteobacteria</taxon>
        <taxon>Campylobacterales</taxon>
        <taxon>Arcobacteraceae</taxon>
        <taxon>Aliarcobacter</taxon>
    </lineage>
</organism>
<dbReference type="Pfam" id="PF01243">
    <property type="entry name" value="PNPOx_N"/>
    <property type="match status" value="1"/>
</dbReference>
<keyword evidence="5" id="KW-1185">Reference proteome</keyword>
<dbReference type="KEGG" id="atp:ATR_0332"/>
<evidence type="ECO:0000313" key="5">
    <source>
        <dbReference type="Proteomes" id="UP000289132"/>
    </source>
</evidence>
<dbReference type="EMBL" id="PDKD01000001">
    <property type="protein sequence ID" value="RXJ93108.1"/>
    <property type="molecule type" value="Genomic_DNA"/>
</dbReference>
<dbReference type="RefSeq" id="WP_115427760.1">
    <property type="nucleotide sequence ID" value="NZ_CP031367.1"/>
</dbReference>
<dbReference type="Proteomes" id="UP000254504">
    <property type="component" value="Chromosome"/>
</dbReference>
<dbReference type="InterPro" id="IPR011576">
    <property type="entry name" value="Pyridox_Oxase_N"/>
</dbReference>